<keyword evidence="3" id="KW-1185">Reference proteome</keyword>
<proteinExistence type="predicted"/>
<evidence type="ECO:0000256" key="1">
    <source>
        <dbReference type="SAM" id="Phobius"/>
    </source>
</evidence>
<dbReference type="EMBL" id="JASPKZ010007614">
    <property type="protein sequence ID" value="KAJ9583357.1"/>
    <property type="molecule type" value="Genomic_DNA"/>
</dbReference>
<feature type="non-terminal residue" evidence="2">
    <location>
        <position position="144"/>
    </location>
</feature>
<evidence type="ECO:0000313" key="2">
    <source>
        <dbReference type="EMBL" id="KAJ9583357.1"/>
    </source>
</evidence>
<feature type="non-terminal residue" evidence="2">
    <location>
        <position position="1"/>
    </location>
</feature>
<keyword evidence="1" id="KW-1133">Transmembrane helix</keyword>
<accession>A0AAD7ZMX8</accession>
<organism evidence="2 3">
    <name type="scientific">Diploptera punctata</name>
    <name type="common">Pacific beetle cockroach</name>
    <dbReference type="NCBI Taxonomy" id="6984"/>
    <lineage>
        <taxon>Eukaryota</taxon>
        <taxon>Metazoa</taxon>
        <taxon>Ecdysozoa</taxon>
        <taxon>Arthropoda</taxon>
        <taxon>Hexapoda</taxon>
        <taxon>Insecta</taxon>
        <taxon>Pterygota</taxon>
        <taxon>Neoptera</taxon>
        <taxon>Polyneoptera</taxon>
        <taxon>Dictyoptera</taxon>
        <taxon>Blattodea</taxon>
        <taxon>Blaberoidea</taxon>
        <taxon>Blaberidae</taxon>
        <taxon>Diplopterinae</taxon>
        <taxon>Diploptera</taxon>
    </lineage>
</organism>
<comment type="caution">
    <text evidence="2">The sequence shown here is derived from an EMBL/GenBank/DDBJ whole genome shotgun (WGS) entry which is preliminary data.</text>
</comment>
<feature type="transmembrane region" description="Helical" evidence="1">
    <location>
        <begin position="27"/>
        <end position="49"/>
    </location>
</feature>
<keyword evidence="1" id="KW-0472">Membrane</keyword>
<reference evidence="2" key="2">
    <citation type="submission" date="2023-05" db="EMBL/GenBank/DDBJ databases">
        <authorList>
            <person name="Fouks B."/>
        </authorList>
    </citation>
    <scope>NUCLEOTIDE SEQUENCE</scope>
    <source>
        <strain evidence="2">Stay&amp;Tobe</strain>
        <tissue evidence="2">Testes</tissue>
    </source>
</reference>
<protein>
    <submittedName>
        <fullName evidence="2">Uncharacterized protein</fullName>
    </submittedName>
</protein>
<reference evidence="2" key="1">
    <citation type="journal article" date="2023" name="IScience">
        <title>Live-bearing cockroach genome reveals convergent evolutionary mechanisms linked to viviparity in insects and beyond.</title>
        <authorList>
            <person name="Fouks B."/>
            <person name="Harrison M.C."/>
            <person name="Mikhailova A.A."/>
            <person name="Marchal E."/>
            <person name="English S."/>
            <person name="Carruthers M."/>
            <person name="Jennings E.C."/>
            <person name="Chiamaka E.L."/>
            <person name="Frigard R.A."/>
            <person name="Pippel M."/>
            <person name="Attardo G.M."/>
            <person name="Benoit J.B."/>
            <person name="Bornberg-Bauer E."/>
            <person name="Tobe S.S."/>
        </authorList>
    </citation>
    <scope>NUCLEOTIDE SEQUENCE</scope>
    <source>
        <strain evidence="2">Stay&amp;Tobe</strain>
    </source>
</reference>
<name>A0AAD7ZMX8_DIPPU</name>
<gene>
    <name evidence="2" type="ORF">L9F63_022319</name>
</gene>
<keyword evidence="1" id="KW-0812">Transmembrane</keyword>
<evidence type="ECO:0000313" key="3">
    <source>
        <dbReference type="Proteomes" id="UP001233999"/>
    </source>
</evidence>
<dbReference type="AlphaFoldDB" id="A0AAD7ZMX8"/>
<sequence length="144" mass="17035">FISFLSIKLGEYLCPIFRYNTHVYVSILYRLFIVCYYYGMLKFILFLALPRTFKRSWNSIMNLNSCTLIKFKFLLHVLKTLVDGESFETFEEVVDVCSDILFVYLDSHCVNYDLMMFLKPLTNDYQRGVNRSLWFGLLVAIPSV</sequence>
<dbReference type="Proteomes" id="UP001233999">
    <property type="component" value="Unassembled WGS sequence"/>
</dbReference>